<comment type="caution">
    <text evidence="19">The sequence shown here is derived from an EMBL/GenBank/DDBJ whole genome shotgun (WGS) entry which is preliminary data.</text>
</comment>
<keyword evidence="6 14" id="KW-0812">Transmembrane</keyword>
<keyword evidence="4 14" id="KW-1134">Transmembrane beta strand</keyword>
<dbReference type="CDD" id="cd01347">
    <property type="entry name" value="ligand_gated_channel"/>
    <property type="match status" value="1"/>
</dbReference>
<dbReference type="GO" id="GO:0038023">
    <property type="term" value="F:signaling receptor activity"/>
    <property type="evidence" value="ECO:0007669"/>
    <property type="project" value="InterPro"/>
</dbReference>
<dbReference type="PROSITE" id="PS52016">
    <property type="entry name" value="TONB_DEPENDENT_REC_3"/>
    <property type="match status" value="1"/>
</dbReference>
<keyword evidence="12 19" id="KW-0675">Receptor</keyword>
<sequence>MRLFHPRLAPLTLALQLGLPLALGLAIPPAQAQTHAQRYNLPAGPLGESLNRLASQAGIALSFDANRVRDLRAPALQGSYSLDEAFARLLKGSGLEAQGGNEGYVLVATEKGPYELGVTEISAQGLPTTVTEGTGSYTTKATSAATGLSLSPRETPQSVSVVSRQRIDDQNLVTVADILGNAPGIATLQLDSERTIFSSRGFSINDFQYDGISSYYKSNYAAGESELDSAIYDRIEIVRGATGLLTGAGQPSASVNLVRKRADSREFHGAAQVSAGSWDNYRSMLDLSGALTPEGNVRGRLVGAYQDKKAFFDRYSRESQVVYGVVDVDLTDATTLSLGASYQKSNAEGLTYGGVPLWYKDGSRTDFSRSFTVAPKWNSEDVEVENVFINLDHSLDNDWKAEARMMYGRNRVDNARLFVWGHPDRKTNLINDEPSRVRFPGKREQDSYDFRLSGPFQLLGRKHEAILGTSYFDQDYSYDWMGASTPWNSPLNVADFGHVPKPDWDLASRELSERNHTKQAAAYGALRFSLADPLKLILGGRFTRYEREGAGWASSGAYEYQDHKFIPYAGLVYNIDQTYSVYASYTSIFNFQDYRDRSGGWLEPVTGNAYETGIKAEFLDGRLNAALSAFKIVQDKLGQQDAGYLVPGTDSPAYYSTDGATSKGLELEVSGELAAGWQAFFFATHYSARDAEDRQVNTYQPRTMVRLFTTYQLPGTWHQLKVGGGANWQSRIYYDNVGPNGERQEQPGYLLASLMARYDVTPQLSAQLNLNNLFDKEYQTAVNWYGQGIWGTPRNVEASLSYKF</sequence>
<evidence type="ECO:0000256" key="14">
    <source>
        <dbReference type="PROSITE-ProRule" id="PRU01360"/>
    </source>
</evidence>
<dbReference type="InterPro" id="IPR039426">
    <property type="entry name" value="TonB-dep_rcpt-like"/>
</dbReference>
<evidence type="ECO:0000313" key="19">
    <source>
        <dbReference type="EMBL" id="MDR6232859.1"/>
    </source>
</evidence>
<dbReference type="PANTHER" id="PTHR32552">
    <property type="entry name" value="FERRICHROME IRON RECEPTOR-RELATED"/>
    <property type="match status" value="1"/>
</dbReference>
<feature type="domain" description="Secretin/TonB short N-terminal" evidence="18">
    <location>
        <begin position="59"/>
        <end position="109"/>
    </location>
</feature>
<name>A0AAJ2EUR3_9PSED</name>
<evidence type="ECO:0000256" key="12">
    <source>
        <dbReference type="ARBA" id="ARBA00023170"/>
    </source>
</evidence>
<evidence type="ECO:0000256" key="6">
    <source>
        <dbReference type="ARBA" id="ARBA00022692"/>
    </source>
</evidence>
<keyword evidence="11 14" id="KW-0472">Membrane</keyword>
<dbReference type="Gene3D" id="2.40.170.20">
    <property type="entry name" value="TonB-dependent receptor, beta-barrel domain"/>
    <property type="match status" value="1"/>
</dbReference>
<dbReference type="PROSITE" id="PS01156">
    <property type="entry name" value="TONB_DEPENDENT_REC_2"/>
    <property type="match status" value="1"/>
</dbReference>
<dbReference type="SMART" id="SM00965">
    <property type="entry name" value="STN"/>
    <property type="match status" value="1"/>
</dbReference>
<comment type="similarity">
    <text evidence="2 14 16">Belongs to the TonB-dependent receptor family.</text>
</comment>
<evidence type="ECO:0000256" key="11">
    <source>
        <dbReference type="ARBA" id="ARBA00023136"/>
    </source>
</evidence>
<evidence type="ECO:0000256" key="2">
    <source>
        <dbReference type="ARBA" id="ARBA00009810"/>
    </source>
</evidence>
<dbReference type="InterPro" id="IPR036942">
    <property type="entry name" value="Beta-barrel_TonB_sf"/>
</dbReference>
<evidence type="ECO:0000256" key="17">
    <source>
        <dbReference type="SAM" id="SignalP"/>
    </source>
</evidence>
<feature type="signal peptide" evidence="17">
    <location>
        <begin position="1"/>
        <end position="32"/>
    </location>
</feature>
<protein>
    <submittedName>
        <fullName evidence="19">Outer membrane receptor for ferric coprogen and ferric-rhodotorulic acid</fullName>
    </submittedName>
</protein>
<feature type="short sequence motif" description="TonB C-terminal box" evidence="15">
    <location>
        <begin position="787"/>
        <end position="804"/>
    </location>
</feature>
<dbReference type="Pfam" id="PF00593">
    <property type="entry name" value="TonB_dep_Rec_b-barrel"/>
    <property type="match status" value="1"/>
</dbReference>
<organism evidence="19 20">
    <name type="scientific">Pseudomonas oryzihabitans</name>
    <dbReference type="NCBI Taxonomy" id="47885"/>
    <lineage>
        <taxon>Bacteria</taxon>
        <taxon>Pseudomonadati</taxon>
        <taxon>Pseudomonadota</taxon>
        <taxon>Gammaproteobacteria</taxon>
        <taxon>Pseudomonadales</taxon>
        <taxon>Pseudomonadaceae</taxon>
        <taxon>Pseudomonas</taxon>
    </lineage>
</organism>
<evidence type="ECO:0000313" key="20">
    <source>
        <dbReference type="Proteomes" id="UP001268036"/>
    </source>
</evidence>
<dbReference type="Pfam" id="PF07660">
    <property type="entry name" value="STN"/>
    <property type="match status" value="1"/>
</dbReference>
<evidence type="ECO:0000256" key="3">
    <source>
        <dbReference type="ARBA" id="ARBA00022448"/>
    </source>
</evidence>
<reference evidence="19" key="1">
    <citation type="submission" date="2023-08" db="EMBL/GenBank/DDBJ databases">
        <title>Functional and genomic diversity of the sorghum phyllosphere microbiome.</title>
        <authorList>
            <person name="Shade A."/>
        </authorList>
    </citation>
    <scope>NUCLEOTIDE SEQUENCE</scope>
    <source>
        <strain evidence="19">SORGH_AS_0201</strain>
    </source>
</reference>
<dbReference type="GO" id="GO:0015891">
    <property type="term" value="P:siderophore transport"/>
    <property type="evidence" value="ECO:0007669"/>
    <property type="project" value="InterPro"/>
</dbReference>
<dbReference type="EMBL" id="JAVJAF010000001">
    <property type="protein sequence ID" value="MDR6232859.1"/>
    <property type="molecule type" value="Genomic_DNA"/>
</dbReference>
<keyword evidence="10 16" id="KW-0798">TonB box</keyword>
<keyword evidence="3 14" id="KW-0813">Transport</keyword>
<dbReference type="InterPro" id="IPR037066">
    <property type="entry name" value="Plug_dom_sf"/>
</dbReference>
<dbReference type="FunFam" id="2.170.130.10:FF:000010">
    <property type="entry name" value="Ferripyoverdine receptor"/>
    <property type="match status" value="1"/>
</dbReference>
<dbReference type="GO" id="GO:0015344">
    <property type="term" value="F:siderophore uptake transmembrane transporter activity"/>
    <property type="evidence" value="ECO:0007669"/>
    <property type="project" value="TreeGrafter"/>
</dbReference>
<comment type="subcellular location">
    <subcellularLocation>
        <location evidence="1 14">Cell outer membrane</location>
        <topology evidence="1 14">Multi-pass membrane protein</topology>
    </subcellularLocation>
</comment>
<accession>A0AAJ2EUR3</accession>
<dbReference type="InterPro" id="IPR000531">
    <property type="entry name" value="Beta-barrel_TonB"/>
</dbReference>
<evidence type="ECO:0000256" key="4">
    <source>
        <dbReference type="ARBA" id="ARBA00022452"/>
    </source>
</evidence>
<keyword evidence="5" id="KW-0410">Iron transport</keyword>
<keyword evidence="9" id="KW-0406">Ion transport</keyword>
<evidence type="ECO:0000256" key="7">
    <source>
        <dbReference type="ARBA" id="ARBA00022729"/>
    </source>
</evidence>
<dbReference type="InterPro" id="IPR011662">
    <property type="entry name" value="Secretin/TonB_short_N"/>
</dbReference>
<dbReference type="NCBIfam" id="TIGR01783">
    <property type="entry name" value="TonB-siderophor"/>
    <property type="match status" value="1"/>
</dbReference>
<keyword evidence="13 14" id="KW-0998">Cell outer membrane</keyword>
<proteinExistence type="inferred from homology"/>
<keyword evidence="8" id="KW-0408">Iron</keyword>
<dbReference type="Pfam" id="PF07715">
    <property type="entry name" value="Plug"/>
    <property type="match status" value="1"/>
</dbReference>
<evidence type="ECO:0000259" key="18">
    <source>
        <dbReference type="SMART" id="SM00965"/>
    </source>
</evidence>
<evidence type="ECO:0000256" key="13">
    <source>
        <dbReference type="ARBA" id="ARBA00023237"/>
    </source>
</evidence>
<gene>
    <name evidence="19" type="ORF">QE440_000600</name>
</gene>
<evidence type="ECO:0000256" key="5">
    <source>
        <dbReference type="ARBA" id="ARBA00022496"/>
    </source>
</evidence>
<dbReference type="Gene3D" id="3.55.50.30">
    <property type="match status" value="1"/>
</dbReference>
<dbReference type="InterPro" id="IPR010917">
    <property type="entry name" value="TonB_rcpt_CS"/>
</dbReference>
<evidence type="ECO:0000256" key="8">
    <source>
        <dbReference type="ARBA" id="ARBA00023004"/>
    </source>
</evidence>
<evidence type="ECO:0000256" key="15">
    <source>
        <dbReference type="PROSITE-ProRule" id="PRU10144"/>
    </source>
</evidence>
<dbReference type="PANTHER" id="PTHR32552:SF74">
    <property type="entry name" value="HYDROXAMATE SIDEROPHORE RECEPTOR FHUE"/>
    <property type="match status" value="1"/>
</dbReference>
<keyword evidence="7 17" id="KW-0732">Signal</keyword>
<evidence type="ECO:0000256" key="16">
    <source>
        <dbReference type="RuleBase" id="RU003357"/>
    </source>
</evidence>
<dbReference type="Proteomes" id="UP001268036">
    <property type="component" value="Unassembled WGS sequence"/>
</dbReference>
<dbReference type="AlphaFoldDB" id="A0AAJ2EUR3"/>
<dbReference type="Gene3D" id="2.170.130.10">
    <property type="entry name" value="TonB-dependent receptor, plug domain"/>
    <property type="match status" value="1"/>
</dbReference>
<dbReference type="SUPFAM" id="SSF56935">
    <property type="entry name" value="Porins"/>
    <property type="match status" value="1"/>
</dbReference>
<dbReference type="RefSeq" id="WP_309754986.1">
    <property type="nucleotide sequence ID" value="NZ_JAVJAF010000001.1"/>
</dbReference>
<evidence type="ECO:0000256" key="9">
    <source>
        <dbReference type="ARBA" id="ARBA00023065"/>
    </source>
</evidence>
<dbReference type="InterPro" id="IPR012910">
    <property type="entry name" value="Plug_dom"/>
</dbReference>
<evidence type="ECO:0000256" key="1">
    <source>
        <dbReference type="ARBA" id="ARBA00004571"/>
    </source>
</evidence>
<feature type="chain" id="PRO_5042503921" evidence="17">
    <location>
        <begin position="33"/>
        <end position="804"/>
    </location>
</feature>
<dbReference type="InterPro" id="IPR010105">
    <property type="entry name" value="TonB_sidphr_rcpt"/>
</dbReference>
<evidence type="ECO:0000256" key="10">
    <source>
        <dbReference type="ARBA" id="ARBA00023077"/>
    </source>
</evidence>
<dbReference type="GO" id="GO:0009279">
    <property type="term" value="C:cell outer membrane"/>
    <property type="evidence" value="ECO:0007669"/>
    <property type="project" value="UniProtKB-SubCell"/>
</dbReference>